<keyword evidence="5 8" id="KW-0378">Hydrolase</keyword>
<dbReference type="Gene3D" id="2.160.20.10">
    <property type="entry name" value="Single-stranded right-handed beta-helix, Pectin lyase-like"/>
    <property type="match status" value="1"/>
</dbReference>
<evidence type="ECO:0000313" key="11">
    <source>
        <dbReference type="Proteomes" id="UP000237105"/>
    </source>
</evidence>
<dbReference type="GO" id="GO:0071555">
    <property type="term" value="P:cell wall organization"/>
    <property type="evidence" value="ECO:0007669"/>
    <property type="project" value="UniProtKB-KW"/>
</dbReference>
<proteinExistence type="inferred from homology"/>
<evidence type="ECO:0000256" key="1">
    <source>
        <dbReference type="ARBA" id="ARBA00004191"/>
    </source>
</evidence>
<evidence type="ECO:0000256" key="9">
    <source>
        <dbReference type="SAM" id="SignalP"/>
    </source>
</evidence>
<dbReference type="SMART" id="SM00710">
    <property type="entry name" value="PbH1"/>
    <property type="match status" value="4"/>
</dbReference>
<evidence type="ECO:0000256" key="2">
    <source>
        <dbReference type="ARBA" id="ARBA00008834"/>
    </source>
</evidence>
<accession>A0A2P5AS24</accession>
<keyword evidence="3" id="KW-0134">Cell wall</keyword>
<dbReference type="Pfam" id="PF00295">
    <property type="entry name" value="Glyco_hydro_28"/>
    <property type="match status" value="1"/>
</dbReference>
<evidence type="ECO:0000256" key="4">
    <source>
        <dbReference type="ARBA" id="ARBA00022525"/>
    </source>
</evidence>
<comment type="similarity">
    <text evidence="2 8">Belongs to the glycosyl hydrolase 28 family.</text>
</comment>
<dbReference type="EMBL" id="JXTB01000469">
    <property type="protein sequence ID" value="PON39332.1"/>
    <property type="molecule type" value="Genomic_DNA"/>
</dbReference>
<keyword evidence="7" id="KW-0961">Cell wall biogenesis/degradation</keyword>
<protein>
    <submittedName>
        <fullName evidence="10">Glycoside hydrolase</fullName>
    </submittedName>
</protein>
<evidence type="ECO:0000256" key="7">
    <source>
        <dbReference type="ARBA" id="ARBA00023316"/>
    </source>
</evidence>
<dbReference type="InterPro" id="IPR011050">
    <property type="entry name" value="Pectin_lyase_fold/virulence"/>
</dbReference>
<dbReference type="InterPro" id="IPR000743">
    <property type="entry name" value="Glyco_hydro_28"/>
</dbReference>
<feature type="signal peptide" evidence="9">
    <location>
        <begin position="1"/>
        <end position="22"/>
    </location>
</feature>
<evidence type="ECO:0000256" key="6">
    <source>
        <dbReference type="ARBA" id="ARBA00023295"/>
    </source>
</evidence>
<dbReference type="GO" id="GO:0004650">
    <property type="term" value="F:polygalacturonase activity"/>
    <property type="evidence" value="ECO:0007669"/>
    <property type="project" value="InterPro"/>
</dbReference>
<keyword evidence="4" id="KW-0964">Secreted</keyword>
<keyword evidence="11" id="KW-1185">Reference proteome</keyword>
<dbReference type="InterPro" id="IPR012334">
    <property type="entry name" value="Pectin_lyas_fold"/>
</dbReference>
<gene>
    <name evidence="10" type="ORF">PanWU01x14_305860</name>
</gene>
<keyword evidence="9" id="KW-0732">Signal</keyword>
<dbReference type="InterPro" id="IPR006626">
    <property type="entry name" value="PbH1"/>
</dbReference>
<comment type="subcellular location">
    <subcellularLocation>
        <location evidence="1">Secreted</location>
        <location evidence="1">Cell wall</location>
    </subcellularLocation>
</comment>
<evidence type="ECO:0000256" key="5">
    <source>
        <dbReference type="ARBA" id="ARBA00022801"/>
    </source>
</evidence>
<dbReference type="SUPFAM" id="SSF51126">
    <property type="entry name" value="Pectin lyase-like"/>
    <property type="match status" value="1"/>
</dbReference>
<sequence>MGVFRTVLILGLISATISCSNAYKNPKSFNVLDYGAVSDGITDDSEAFLKAWNEACSSTGSENPTLVIPNQNFLLKPVVFSGPCQANNISLQILGSILAPASPKAWEGLNPGQWLAFEGITGLNIAGPGQIDGQGSGWWDQSCRDHPTLAVKFLSCKNCRLSNMHFINSSQAHVSIRNCDGITINNLTIEAPGNSPNTDGIHIHASQNLIIKNIDIETGDDCISIGDHTSNIQISQVRCGPGHGISIGCLGKGGSFVQVENIYVSRVYLNGTSNGARIKTWQVGKGYVRGVIFEQFYLDSVKNPILIDQNYCNIRGACKEQQTGVKISNVAFSDFKGISSSDVAINLNCSRAVACTGILLTTIQLKSAKLEHNVTSSCTNAHGYSLGVVEPGSCLQN</sequence>
<evidence type="ECO:0000256" key="3">
    <source>
        <dbReference type="ARBA" id="ARBA00022512"/>
    </source>
</evidence>
<feature type="chain" id="PRO_5015125539" evidence="9">
    <location>
        <begin position="23"/>
        <end position="397"/>
    </location>
</feature>
<dbReference type="GO" id="GO:0005975">
    <property type="term" value="P:carbohydrate metabolic process"/>
    <property type="evidence" value="ECO:0007669"/>
    <property type="project" value="InterPro"/>
</dbReference>
<reference evidence="11" key="1">
    <citation type="submission" date="2016-06" db="EMBL/GenBank/DDBJ databases">
        <title>Parallel loss of symbiosis genes in relatives of nitrogen-fixing non-legume Parasponia.</title>
        <authorList>
            <person name="Van Velzen R."/>
            <person name="Holmer R."/>
            <person name="Bu F."/>
            <person name="Rutten L."/>
            <person name="Van Zeijl A."/>
            <person name="Liu W."/>
            <person name="Santuari L."/>
            <person name="Cao Q."/>
            <person name="Sharma T."/>
            <person name="Shen D."/>
            <person name="Roswanjaya Y."/>
            <person name="Wardhani T."/>
            <person name="Kalhor M.S."/>
            <person name="Jansen J."/>
            <person name="Van den Hoogen J."/>
            <person name="Gungor B."/>
            <person name="Hartog M."/>
            <person name="Hontelez J."/>
            <person name="Verver J."/>
            <person name="Yang W.-C."/>
            <person name="Schijlen E."/>
            <person name="Repin R."/>
            <person name="Schilthuizen M."/>
            <person name="Schranz E."/>
            <person name="Heidstra R."/>
            <person name="Miyata K."/>
            <person name="Fedorova E."/>
            <person name="Kohlen W."/>
            <person name="Bisseling T."/>
            <person name="Smit S."/>
            <person name="Geurts R."/>
        </authorList>
    </citation>
    <scope>NUCLEOTIDE SEQUENCE [LARGE SCALE GENOMIC DNA]</scope>
    <source>
        <strain evidence="11">cv. WU1-14</strain>
    </source>
</reference>
<organism evidence="10 11">
    <name type="scientific">Parasponia andersonii</name>
    <name type="common">Sponia andersonii</name>
    <dbReference type="NCBI Taxonomy" id="3476"/>
    <lineage>
        <taxon>Eukaryota</taxon>
        <taxon>Viridiplantae</taxon>
        <taxon>Streptophyta</taxon>
        <taxon>Embryophyta</taxon>
        <taxon>Tracheophyta</taxon>
        <taxon>Spermatophyta</taxon>
        <taxon>Magnoliopsida</taxon>
        <taxon>eudicotyledons</taxon>
        <taxon>Gunneridae</taxon>
        <taxon>Pentapetalae</taxon>
        <taxon>rosids</taxon>
        <taxon>fabids</taxon>
        <taxon>Rosales</taxon>
        <taxon>Cannabaceae</taxon>
        <taxon>Parasponia</taxon>
    </lineage>
</organism>
<evidence type="ECO:0000313" key="10">
    <source>
        <dbReference type="EMBL" id="PON39332.1"/>
    </source>
</evidence>
<dbReference type="Proteomes" id="UP000237105">
    <property type="component" value="Unassembled WGS sequence"/>
</dbReference>
<name>A0A2P5AS24_PARAD</name>
<dbReference type="STRING" id="3476.A0A2P5AS24"/>
<keyword evidence="6 8" id="KW-0326">Glycosidase</keyword>
<dbReference type="PROSITE" id="PS51257">
    <property type="entry name" value="PROKAR_LIPOPROTEIN"/>
    <property type="match status" value="1"/>
</dbReference>
<dbReference type="OrthoDB" id="187139at2759"/>
<comment type="caution">
    <text evidence="10">The sequence shown here is derived from an EMBL/GenBank/DDBJ whole genome shotgun (WGS) entry which is preliminary data.</text>
</comment>
<dbReference type="AlphaFoldDB" id="A0A2P5AS24"/>
<dbReference type="PANTHER" id="PTHR31375">
    <property type="match status" value="1"/>
</dbReference>
<evidence type="ECO:0000256" key="8">
    <source>
        <dbReference type="RuleBase" id="RU361169"/>
    </source>
</evidence>